<sequence length="624" mass="66825">MGGDKTRMSKQVLWLLVASAQARDVAYVVPTVAWMATDAGALLEVYLESERDGRLFAETGSTVLGGQHHLQFNYLCAAFDVRVVRYGAGAVFDSSVAAFGLPVLAEAETPSELYAALMRSGSVGRVEAVIVGPAADAEPALGNGSRLQAYLFPEMLFRRGLGVSTNDAKEAAELAPDVPVLSFYRGRSAADRTQDGLVRFEDVDQAQPDDTLGSVTLRIASRWAGSAGGVVFADPPAVLAQLASHCRHRRVAVYEPLTPKPPAEIEFSHYTENASPVAAAAAELALRTGNRVITGRQTGDGDIFEWSKRGVSIQIIDPNRPAFPVVETVPHRWAEPLPDPSSDDPDDAQLQQWADEGRVLTSIVFHSGEVAHNEAMLALIELAGWSGLKLGIGAHAARYQTAPQTWELLQVPPGRGGARGLVEPVLHSGGLGVLAECECPATLLRQNCTEALHRIRDLAGSGGTPTGYYAFMDSNFDRLDRVRGDLFSAIADAGLDYIVSSALPGRNRILWKSRDAGTLSINQTPRTIEGASPFVRATTPENIGLALGASGAGWILATFDAPVISFSPYIWREGSRFMAVIDELRRGDRINVLPRTIARYARVLDGRGVLPAPVATGSEDVRAA</sequence>
<dbReference type="EMBL" id="NSLI01000004">
    <property type="protein sequence ID" value="PAX06947.1"/>
    <property type="molecule type" value="Genomic_DNA"/>
</dbReference>
<proteinExistence type="predicted"/>
<name>A0A2A2SCF7_9SPHN</name>
<reference evidence="2" key="1">
    <citation type="submission" date="2017-09" db="EMBL/GenBank/DDBJ databases">
        <authorList>
            <person name="Feng G."/>
            <person name="Zhu H."/>
        </authorList>
    </citation>
    <scope>NUCLEOTIDE SEQUENCE [LARGE SCALE GENOMIC DNA]</scope>
    <source>
        <strain evidence="2">1PNM-20</strain>
    </source>
</reference>
<comment type="caution">
    <text evidence="1">The sequence shown here is derived from an EMBL/GenBank/DDBJ whole genome shotgun (WGS) entry which is preliminary data.</text>
</comment>
<accession>A0A2A2SCF7</accession>
<dbReference type="Proteomes" id="UP000218151">
    <property type="component" value="Unassembled WGS sequence"/>
</dbReference>
<protein>
    <submittedName>
        <fullName evidence="1">Uncharacterized protein</fullName>
    </submittedName>
</protein>
<dbReference type="AlphaFoldDB" id="A0A2A2SCF7"/>
<gene>
    <name evidence="1" type="ORF">CKY28_12825</name>
</gene>
<evidence type="ECO:0000313" key="2">
    <source>
        <dbReference type="Proteomes" id="UP000218151"/>
    </source>
</evidence>
<evidence type="ECO:0000313" key="1">
    <source>
        <dbReference type="EMBL" id="PAX06947.1"/>
    </source>
</evidence>
<keyword evidence="2" id="KW-1185">Reference proteome</keyword>
<organism evidence="1 2">
    <name type="scientific">Sphingomonas lenta</name>
    <dbReference type="NCBI Taxonomy" id="1141887"/>
    <lineage>
        <taxon>Bacteria</taxon>
        <taxon>Pseudomonadati</taxon>
        <taxon>Pseudomonadota</taxon>
        <taxon>Alphaproteobacteria</taxon>
        <taxon>Sphingomonadales</taxon>
        <taxon>Sphingomonadaceae</taxon>
        <taxon>Sphingomonas</taxon>
    </lineage>
</organism>